<dbReference type="EMBL" id="QSSQ01000002">
    <property type="protein sequence ID" value="RGM07956.1"/>
    <property type="molecule type" value="Genomic_DNA"/>
</dbReference>
<protein>
    <submittedName>
        <fullName evidence="4">Glycosyltransferase family 2 protein</fullName>
    </submittedName>
</protein>
<evidence type="ECO:0000313" key="4">
    <source>
        <dbReference type="EMBL" id="RGM07956.1"/>
    </source>
</evidence>
<dbReference type="AlphaFoldDB" id="A0A3E4UF31"/>
<dbReference type="InterPro" id="IPR029044">
    <property type="entry name" value="Nucleotide-diphossugar_trans"/>
</dbReference>
<proteinExistence type="predicted"/>
<sequence>MKKVSIIIPVFNAEKFLERCIHSCLSQTLDEVEIILIDDCSTDSSQALMKKFALKYPEKIKILFQKENQKQGTARNAGLDIANGEYVLFVDSDDWIEKQSCEKLYYEAENTLADIVCGNYDLVYTDGRCELVDVYCNAKDELGNMTKLKREKLLRQPGYFWCKLYRKEFLNSNAGKPIRFPEKMLYEDSAFHTLATLASKKTVKIDYTFYHYFQNDCSTVHRIEAQLDKVKVADFLIQIAREKFYLEYKDIILYKAAILCGAALLYGCIPLFECQKEKSLMALSQIRKNTRILRGGEYYGDLTSDMVKNLELNYKLPRIFILKLTAKKYIQHHIPKR</sequence>
<gene>
    <name evidence="4" type="ORF">DXC39_05660</name>
</gene>
<dbReference type="Pfam" id="PF00535">
    <property type="entry name" value="Glycos_transf_2"/>
    <property type="match status" value="1"/>
</dbReference>
<dbReference type="InterPro" id="IPR001173">
    <property type="entry name" value="Glyco_trans_2-like"/>
</dbReference>
<organism evidence="4 5">
    <name type="scientific">Hungatella hathewayi</name>
    <dbReference type="NCBI Taxonomy" id="154046"/>
    <lineage>
        <taxon>Bacteria</taxon>
        <taxon>Bacillati</taxon>
        <taxon>Bacillota</taxon>
        <taxon>Clostridia</taxon>
        <taxon>Lachnospirales</taxon>
        <taxon>Lachnospiraceae</taxon>
        <taxon>Hungatella</taxon>
    </lineage>
</organism>
<dbReference type="Proteomes" id="UP000261257">
    <property type="component" value="Unassembled WGS sequence"/>
</dbReference>
<dbReference type="PANTHER" id="PTHR22916:SF51">
    <property type="entry name" value="GLYCOSYLTRANSFERASE EPSH-RELATED"/>
    <property type="match status" value="1"/>
</dbReference>
<feature type="domain" description="Glycosyltransferase 2-like" evidence="3">
    <location>
        <begin position="5"/>
        <end position="127"/>
    </location>
</feature>
<dbReference type="GO" id="GO:0016757">
    <property type="term" value="F:glycosyltransferase activity"/>
    <property type="evidence" value="ECO:0007669"/>
    <property type="project" value="UniProtKB-KW"/>
</dbReference>
<reference evidence="4 5" key="1">
    <citation type="submission" date="2018-08" db="EMBL/GenBank/DDBJ databases">
        <title>A genome reference for cultivated species of the human gut microbiota.</title>
        <authorList>
            <person name="Zou Y."/>
            <person name="Xue W."/>
            <person name="Luo G."/>
        </authorList>
    </citation>
    <scope>NUCLEOTIDE SEQUENCE [LARGE SCALE GENOMIC DNA]</scope>
    <source>
        <strain evidence="4 5">TF05-11AC</strain>
    </source>
</reference>
<evidence type="ECO:0000256" key="1">
    <source>
        <dbReference type="ARBA" id="ARBA00022676"/>
    </source>
</evidence>
<comment type="caution">
    <text evidence="4">The sequence shown here is derived from an EMBL/GenBank/DDBJ whole genome shotgun (WGS) entry which is preliminary data.</text>
</comment>
<evidence type="ECO:0000259" key="3">
    <source>
        <dbReference type="Pfam" id="PF00535"/>
    </source>
</evidence>
<accession>A0A3E4UF31</accession>
<keyword evidence="1" id="KW-0328">Glycosyltransferase</keyword>
<keyword evidence="2 4" id="KW-0808">Transferase</keyword>
<dbReference type="CDD" id="cd00761">
    <property type="entry name" value="Glyco_tranf_GTA_type"/>
    <property type="match status" value="1"/>
</dbReference>
<evidence type="ECO:0000256" key="2">
    <source>
        <dbReference type="ARBA" id="ARBA00022679"/>
    </source>
</evidence>
<dbReference type="PANTHER" id="PTHR22916">
    <property type="entry name" value="GLYCOSYLTRANSFERASE"/>
    <property type="match status" value="1"/>
</dbReference>
<dbReference type="RefSeq" id="WP_117621066.1">
    <property type="nucleotide sequence ID" value="NZ_QRQF01000003.1"/>
</dbReference>
<dbReference type="SUPFAM" id="SSF53448">
    <property type="entry name" value="Nucleotide-diphospho-sugar transferases"/>
    <property type="match status" value="1"/>
</dbReference>
<name>A0A3E4UF31_9FIRM</name>
<evidence type="ECO:0000313" key="5">
    <source>
        <dbReference type="Proteomes" id="UP000261257"/>
    </source>
</evidence>
<dbReference type="Gene3D" id="3.90.550.10">
    <property type="entry name" value="Spore Coat Polysaccharide Biosynthesis Protein SpsA, Chain A"/>
    <property type="match status" value="1"/>
</dbReference>